<evidence type="ECO:0000313" key="2">
    <source>
        <dbReference type="EMBL" id="MEN7547604.1"/>
    </source>
</evidence>
<gene>
    <name evidence="2" type="ORF">AAG747_06785</name>
</gene>
<dbReference type="AlphaFoldDB" id="A0AAW9RS63"/>
<keyword evidence="3" id="KW-1185">Reference proteome</keyword>
<protein>
    <recommendedName>
        <fullName evidence="4">NIPSNAP domain-containing protein</fullName>
    </recommendedName>
</protein>
<feature type="chain" id="PRO_5043712684" description="NIPSNAP domain-containing protein" evidence="1">
    <location>
        <begin position="21"/>
        <end position="241"/>
    </location>
</feature>
<evidence type="ECO:0000256" key="1">
    <source>
        <dbReference type="SAM" id="SignalP"/>
    </source>
</evidence>
<dbReference type="Proteomes" id="UP001403385">
    <property type="component" value="Unassembled WGS sequence"/>
</dbReference>
<name>A0AAW9RS63_9BACT</name>
<proteinExistence type="predicted"/>
<feature type="signal peptide" evidence="1">
    <location>
        <begin position="1"/>
        <end position="20"/>
    </location>
</feature>
<dbReference type="RefSeq" id="WP_346820391.1">
    <property type="nucleotide sequence ID" value="NZ_JBDKWZ010000003.1"/>
</dbReference>
<accession>A0AAW9RS63</accession>
<keyword evidence="1" id="KW-0732">Signal</keyword>
<organism evidence="2 3">
    <name type="scientific">Rapidithrix thailandica</name>
    <dbReference type="NCBI Taxonomy" id="413964"/>
    <lineage>
        <taxon>Bacteria</taxon>
        <taxon>Pseudomonadati</taxon>
        <taxon>Bacteroidota</taxon>
        <taxon>Cytophagia</taxon>
        <taxon>Cytophagales</taxon>
        <taxon>Flammeovirgaceae</taxon>
        <taxon>Rapidithrix</taxon>
    </lineage>
</organism>
<sequence length="241" mass="28906">MKTTFIFLLLCIFNFHLNYAQESVFSFFEYKLKEGMREQFINGYEKDLEWHQSQKDDWAWVGWFVINGERRGRFIDATPDHQWSDFDRWKVNGAENARHNNIHWTPYVEKPSGSYKSLLKEYSHYQQDWYKKPYLQVYHLEIKHGQGATFRTFLRDYKAQLQTQLKEVSFIWMKTVSGGTTHAYQLFVSLNKLEELRWCENLFGFSETTTKLAQEYSQSVKSNTSELWKYSARLSAYPEAN</sequence>
<evidence type="ECO:0000313" key="3">
    <source>
        <dbReference type="Proteomes" id="UP001403385"/>
    </source>
</evidence>
<reference evidence="2 3" key="1">
    <citation type="submission" date="2024-04" db="EMBL/GenBank/DDBJ databases">
        <title>Novel genus in family Flammeovirgaceae.</title>
        <authorList>
            <person name="Nguyen T.H."/>
            <person name="Vuong T.Q."/>
            <person name="Le H."/>
            <person name="Kim S.-G."/>
        </authorList>
    </citation>
    <scope>NUCLEOTIDE SEQUENCE [LARGE SCALE GENOMIC DNA]</scope>
    <source>
        <strain evidence="2 3">JCM 23209</strain>
    </source>
</reference>
<comment type="caution">
    <text evidence="2">The sequence shown here is derived from an EMBL/GenBank/DDBJ whole genome shotgun (WGS) entry which is preliminary data.</text>
</comment>
<evidence type="ECO:0008006" key="4">
    <source>
        <dbReference type="Google" id="ProtNLM"/>
    </source>
</evidence>
<dbReference type="EMBL" id="JBDKWZ010000003">
    <property type="protein sequence ID" value="MEN7547604.1"/>
    <property type="molecule type" value="Genomic_DNA"/>
</dbReference>